<proteinExistence type="predicted"/>
<dbReference type="EMBL" id="SBLC01000011">
    <property type="protein sequence ID" value="RWY41479.1"/>
    <property type="molecule type" value="Genomic_DNA"/>
</dbReference>
<evidence type="ECO:0000256" key="1">
    <source>
        <dbReference type="SAM" id="Phobius"/>
    </source>
</evidence>
<evidence type="ECO:0000313" key="4">
    <source>
        <dbReference type="Proteomes" id="UP000287168"/>
    </source>
</evidence>
<keyword evidence="1" id="KW-0472">Membrane</keyword>
<comment type="caution">
    <text evidence="3">The sequence shown here is derived from an EMBL/GenBank/DDBJ whole genome shotgun (WGS) entry which is preliminary data.</text>
</comment>
<dbReference type="AlphaFoldDB" id="A0A3S3VSI6"/>
<keyword evidence="2" id="KW-0732">Signal</keyword>
<protein>
    <recommendedName>
        <fullName evidence="5">Nonribosomal peptide synthetase MxaA</fullName>
    </recommendedName>
</protein>
<dbReference type="Proteomes" id="UP000287168">
    <property type="component" value="Unassembled WGS sequence"/>
</dbReference>
<feature type="transmembrane region" description="Helical" evidence="1">
    <location>
        <begin position="150"/>
        <end position="169"/>
    </location>
</feature>
<evidence type="ECO:0000313" key="3">
    <source>
        <dbReference type="EMBL" id="RWY41479.1"/>
    </source>
</evidence>
<sequence length="277" mass="30380">MIRALALCLLPGAAMSAPLVESLAPPPAAYFPGDELVQELRLTLPPGVSPDPASLPLPGPKDYWLDLRSLRQERRGDQFILFLHWQTFYSAVTADRREVPGLSLRLSDGSLVQAPAFSFIAAPLIPLTDDMSAAQMRPDPPVHTAPGRRIAVLFVAALAAFALSVLGLARHHGTWPFHQRGKRPFTRAARQLRNRSGRGPAEARRLLHRAFDEAAGRVVLSADLAEFLAARPEFQRLSTEISEFFLASDRQFFGVEPAGPPAPEFVSRLSRAERGLL</sequence>
<keyword evidence="4" id="KW-1185">Reference proteome</keyword>
<reference evidence="3 4" key="1">
    <citation type="journal article" date="2015" name="Int. J. Syst. Evol. Microbiol.">
        <title>Gemmobacter intermedius sp. nov., isolated from a white stork (Ciconia ciconia).</title>
        <authorList>
            <person name="Kampfer P."/>
            <person name="Jerzak L."/>
            <person name="Wilharm G."/>
            <person name="Golke J."/>
            <person name="Busse H.J."/>
            <person name="Glaeser S.P."/>
        </authorList>
    </citation>
    <scope>NUCLEOTIDE SEQUENCE [LARGE SCALE GENOMIC DNA]</scope>
    <source>
        <strain evidence="3 4">119/4</strain>
    </source>
</reference>
<dbReference type="RefSeq" id="WP_128488650.1">
    <property type="nucleotide sequence ID" value="NZ_JBHLXB010000002.1"/>
</dbReference>
<accession>A0A3S3VSI6</accession>
<feature type="chain" id="PRO_5018649679" description="Nonribosomal peptide synthetase MxaA" evidence="2">
    <location>
        <begin position="17"/>
        <end position="277"/>
    </location>
</feature>
<feature type="signal peptide" evidence="2">
    <location>
        <begin position="1"/>
        <end position="16"/>
    </location>
</feature>
<evidence type="ECO:0000256" key="2">
    <source>
        <dbReference type="SAM" id="SignalP"/>
    </source>
</evidence>
<organism evidence="3 4">
    <name type="scientific">Falsigemmobacter intermedius</name>
    <dbReference type="NCBI Taxonomy" id="1553448"/>
    <lineage>
        <taxon>Bacteria</taxon>
        <taxon>Pseudomonadati</taxon>
        <taxon>Pseudomonadota</taxon>
        <taxon>Alphaproteobacteria</taxon>
        <taxon>Rhodobacterales</taxon>
        <taxon>Paracoccaceae</taxon>
        <taxon>Falsigemmobacter</taxon>
    </lineage>
</organism>
<keyword evidence="1" id="KW-1133">Transmembrane helix</keyword>
<evidence type="ECO:0008006" key="5">
    <source>
        <dbReference type="Google" id="ProtNLM"/>
    </source>
</evidence>
<dbReference type="OrthoDB" id="5608210at2"/>
<name>A0A3S3VSI6_9RHOB</name>
<keyword evidence="1" id="KW-0812">Transmembrane</keyword>
<gene>
    <name evidence="3" type="ORF">EP867_09880</name>
</gene>